<dbReference type="PRINTS" id="PR00344">
    <property type="entry name" value="BCTRLSENSOR"/>
</dbReference>
<dbReference type="Pfam" id="PF00512">
    <property type="entry name" value="HisKA"/>
    <property type="match status" value="1"/>
</dbReference>
<evidence type="ECO:0000259" key="8">
    <source>
        <dbReference type="PROSITE" id="PS50112"/>
    </source>
</evidence>
<reference evidence="9 10" key="1">
    <citation type="journal article" date="2015" name="Nature">
        <title>rRNA introns, odd ribosomes, and small enigmatic genomes across a large radiation of phyla.</title>
        <authorList>
            <person name="Brown C.T."/>
            <person name="Hug L.A."/>
            <person name="Thomas B.C."/>
            <person name="Sharon I."/>
            <person name="Castelle C.J."/>
            <person name="Singh A."/>
            <person name="Wilkins M.J."/>
            <person name="Williams K.H."/>
            <person name="Banfield J.F."/>
        </authorList>
    </citation>
    <scope>NUCLEOTIDE SEQUENCE [LARGE SCALE GENOMIC DNA]</scope>
</reference>
<dbReference type="PROSITE" id="PS50109">
    <property type="entry name" value="HIS_KIN"/>
    <property type="match status" value="1"/>
</dbReference>
<keyword evidence="6" id="KW-0812">Transmembrane</keyword>
<dbReference type="SMART" id="SM00091">
    <property type="entry name" value="PAS"/>
    <property type="match status" value="1"/>
</dbReference>
<dbReference type="SUPFAM" id="SSF55874">
    <property type="entry name" value="ATPase domain of HSP90 chaperone/DNA topoisomerase II/histidine kinase"/>
    <property type="match status" value="1"/>
</dbReference>
<dbReference type="Proteomes" id="UP000034502">
    <property type="component" value="Unassembled WGS sequence"/>
</dbReference>
<dbReference type="InterPro" id="IPR003594">
    <property type="entry name" value="HATPase_dom"/>
</dbReference>
<dbReference type="InterPro" id="IPR005467">
    <property type="entry name" value="His_kinase_dom"/>
</dbReference>
<dbReference type="InterPro" id="IPR036097">
    <property type="entry name" value="HisK_dim/P_sf"/>
</dbReference>
<feature type="transmembrane region" description="Helical" evidence="6">
    <location>
        <begin position="28"/>
        <end position="51"/>
    </location>
</feature>
<keyword evidence="4 9" id="KW-0808">Transferase</keyword>
<dbReference type="Pfam" id="PF02518">
    <property type="entry name" value="HATPase_c"/>
    <property type="match status" value="1"/>
</dbReference>
<keyword evidence="3" id="KW-0597">Phosphoprotein</keyword>
<evidence type="ECO:0000256" key="3">
    <source>
        <dbReference type="ARBA" id="ARBA00022553"/>
    </source>
</evidence>
<feature type="domain" description="PAS" evidence="8">
    <location>
        <begin position="131"/>
        <end position="176"/>
    </location>
</feature>
<evidence type="ECO:0000256" key="4">
    <source>
        <dbReference type="ARBA" id="ARBA00022679"/>
    </source>
</evidence>
<keyword evidence="5 9" id="KW-0418">Kinase</keyword>
<dbReference type="SUPFAM" id="SSF55785">
    <property type="entry name" value="PYP-like sensor domain (PAS domain)"/>
    <property type="match status" value="1"/>
</dbReference>
<dbReference type="InterPro" id="IPR036890">
    <property type="entry name" value="HATPase_C_sf"/>
</dbReference>
<dbReference type="InterPro" id="IPR001610">
    <property type="entry name" value="PAC"/>
</dbReference>
<dbReference type="NCBIfam" id="TIGR00229">
    <property type="entry name" value="sensory_box"/>
    <property type="match status" value="1"/>
</dbReference>
<dbReference type="SMART" id="SM00387">
    <property type="entry name" value="HATPase_c"/>
    <property type="match status" value="1"/>
</dbReference>
<dbReference type="STRING" id="1618364.UX86_C0028G0009"/>
<evidence type="ECO:0000256" key="2">
    <source>
        <dbReference type="ARBA" id="ARBA00012438"/>
    </source>
</evidence>
<organism evidence="9 10">
    <name type="scientific">Candidatus Amesbacteria bacterium GW2011_GWC1_47_15</name>
    <dbReference type="NCBI Taxonomy" id="1618364"/>
    <lineage>
        <taxon>Bacteria</taxon>
        <taxon>Candidatus Amesiibacteriota</taxon>
    </lineage>
</organism>
<accession>A0A0G1UAX7</accession>
<sequence>MRFPKKPRVFFLSRKYLIIIPMPIKNQLFLALAAVAFIPTLLFVLSIYFHVRQETDLISRPDAYQNLPRLTRINEQLNQYLVFSGLVSLCLTAVIVPLTSWSISSKISTLDKKYRDQTFKMSGIIDEEKRKEAKDQALLNSIGEGIVVTDKNGNIELINQAAENMVGWKMSEIVGRKWYEIAPLLDEMGAPIPSEKRATQRVFLEGKTISNAKYYYVRRDKSVFPVATTAAPVILGGKTIGVIAVFRDITHEKDVDKAKSEFVSLASHQLRTPLSAIKWFAEMLSNGDAGPLNVAQLEYVSNIYNSNERLIDMVNGLLNITRVESGRIIIDPVPTDLKELVNQVTADLQKKIHERHQKLVISVNPDLPKIKIDPKLISQVYLNLISNAIKYTPENGEVSIFISRSETEIISQVTDSGYGIPKDQQQKIFQKFYRASNAVKFEPDGTGLGLYLARAIVESSGGKIWFTSEENRGATFWFSLPLTGTQAKKGEVSIS</sequence>
<dbReference type="EMBL" id="LCNU01000028">
    <property type="protein sequence ID" value="KKU63283.1"/>
    <property type="molecule type" value="Genomic_DNA"/>
</dbReference>
<dbReference type="InterPro" id="IPR000014">
    <property type="entry name" value="PAS"/>
</dbReference>
<dbReference type="EC" id="2.7.13.3" evidence="2"/>
<feature type="transmembrane region" description="Helical" evidence="6">
    <location>
        <begin position="80"/>
        <end position="103"/>
    </location>
</feature>
<dbReference type="PANTHER" id="PTHR43047:SF72">
    <property type="entry name" value="OSMOSENSING HISTIDINE PROTEIN KINASE SLN1"/>
    <property type="match status" value="1"/>
</dbReference>
<name>A0A0G1UAX7_9BACT</name>
<dbReference type="Pfam" id="PF13426">
    <property type="entry name" value="PAS_9"/>
    <property type="match status" value="1"/>
</dbReference>
<evidence type="ECO:0000256" key="5">
    <source>
        <dbReference type="ARBA" id="ARBA00022777"/>
    </source>
</evidence>
<dbReference type="PANTHER" id="PTHR43047">
    <property type="entry name" value="TWO-COMPONENT HISTIDINE PROTEIN KINASE"/>
    <property type="match status" value="1"/>
</dbReference>
<dbReference type="SMART" id="SM00388">
    <property type="entry name" value="HisKA"/>
    <property type="match status" value="1"/>
</dbReference>
<dbReference type="PROSITE" id="PS50112">
    <property type="entry name" value="PAS"/>
    <property type="match status" value="1"/>
</dbReference>
<dbReference type="InterPro" id="IPR035965">
    <property type="entry name" value="PAS-like_dom_sf"/>
</dbReference>
<dbReference type="GO" id="GO:0000155">
    <property type="term" value="F:phosphorelay sensor kinase activity"/>
    <property type="evidence" value="ECO:0007669"/>
    <property type="project" value="InterPro"/>
</dbReference>
<dbReference type="SUPFAM" id="SSF47384">
    <property type="entry name" value="Homodimeric domain of signal transducing histidine kinase"/>
    <property type="match status" value="1"/>
</dbReference>
<dbReference type="Gene3D" id="1.10.287.130">
    <property type="match status" value="1"/>
</dbReference>
<feature type="domain" description="Histidine kinase" evidence="7">
    <location>
        <begin position="265"/>
        <end position="484"/>
    </location>
</feature>
<comment type="catalytic activity">
    <reaction evidence="1">
        <text>ATP + protein L-histidine = ADP + protein N-phospho-L-histidine.</text>
        <dbReference type="EC" id="2.7.13.3"/>
    </reaction>
</comment>
<gene>
    <name evidence="9" type="ORF">UX86_C0028G0009</name>
</gene>
<keyword evidence="6" id="KW-1133">Transmembrane helix</keyword>
<dbReference type="InterPro" id="IPR004358">
    <property type="entry name" value="Sig_transdc_His_kin-like_C"/>
</dbReference>
<dbReference type="FunFam" id="3.30.565.10:FF:000006">
    <property type="entry name" value="Sensor histidine kinase WalK"/>
    <property type="match status" value="1"/>
</dbReference>
<evidence type="ECO:0000256" key="6">
    <source>
        <dbReference type="SAM" id="Phobius"/>
    </source>
</evidence>
<dbReference type="InterPro" id="IPR003661">
    <property type="entry name" value="HisK_dim/P_dom"/>
</dbReference>
<keyword evidence="6" id="KW-0472">Membrane</keyword>
<comment type="caution">
    <text evidence="9">The sequence shown here is derived from an EMBL/GenBank/DDBJ whole genome shotgun (WGS) entry which is preliminary data.</text>
</comment>
<evidence type="ECO:0000259" key="7">
    <source>
        <dbReference type="PROSITE" id="PS50109"/>
    </source>
</evidence>
<dbReference type="CDD" id="cd00082">
    <property type="entry name" value="HisKA"/>
    <property type="match status" value="1"/>
</dbReference>
<evidence type="ECO:0000313" key="9">
    <source>
        <dbReference type="EMBL" id="KKU63283.1"/>
    </source>
</evidence>
<dbReference type="AlphaFoldDB" id="A0A0G1UAX7"/>
<proteinExistence type="predicted"/>
<dbReference type="SMART" id="SM00086">
    <property type="entry name" value="PAC"/>
    <property type="match status" value="1"/>
</dbReference>
<evidence type="ECO:0000256" key="1">
    <source>
        <dbReference type="ARBA" id="ARBA00000085"/>
    </source>
</evidence>
<dbReference type="GO" id="GO:0005886">
    <property type="term" value="C:plasma membrane"/>
    <property type="evidence" value="ECO:0007669"/>
    <property type="project" value="TreeGrafter"/>
</dbReference>
<protein>
    <recommendedName>
        <fullName evidence="2">histidine kinase</fullName>
        <ecNumber evidence="2">2.7.13.3</ecNumber>
    </recommendedName>
</protein>
<evidence type="ECO:0000313" key="10">
    <source>
        <dbReference type="Proteomes" id="UP000034502"/>
    </source>
</evidence>
<dbReference type="CDD" id="cd00130">
    <property type="entry name" value="PAS"/>
    <property type="match status" value="1"/>
</dbReference>
<dbReference type="Gene3D" id="3.30.565.10">
    <property type="entry name" value="Histidine kinase-like ATPase, C-terminal domain"/>
    <property type="match status" value="1"/>
</dbReference>
<dbReference type="GO" id="GO:0009927">
    <property type="term" value="F:histidine phosphotransfer kinase activity"/>
    <property type="evidence" value="ECO:0007669"/>
    <property type="project" value="TreeGrafter"/>
</dbReference>
<dbReference type="Gene3D" id="3.30.450.20">
    <property type="entry name" value="PAS domain"/>
    <property type="match status" value="1"/>
</dbReference>